<dbReference type="EMBL" id="PNHF01000007">
    <property type="protein sequence ID" value="PMC62760.1"/>
    <property type="molecule type" value="Genomic_DNA"/>
</dbReference>
<dbReference type="InterPro" id="IPR036380">
    <property type="entry name" value="Isochorismatase-like_sf"/>
</dbReference>
<dbReference type="Gene3D" id="3.40.50.850">
    <property type="entry name" value="Isochorismatase-like"/>
    <property type="match status" value="1"/>
</dbReference>
<comment type="caution">
    <text evidence="3">The sequence shown here is derived from an EMBL/GenBank/DDBJ whole genome shotgun (WGS) entry which is preliminary data.</text>
</comment>
<dbReference type="Proteomes" id="UP000235363">
    <property type="component" value="Unassembled WGS sequence"/>
</dbReference>
<evidence type="ECO:0000313" key="4">
    <source>
        <dbReference type="Proteomes" id="UP000235363"/>
    </source>
</evidence>
<gene>
    <name evidence="3" type="ORF">CJ204_04380</name>
</gene>
<keyword evidence="1" id="KW-0378">Hydrolase</keyword>
<dbReference type="AlphaFoldDB" id="A0A2N6T0C5"/>
<dbReference type="InterPro" id="IPR050272">
    <property type="entry name" value="Isochorismatase-like_hydrls"/>
</dbReference>
<dbReference type="InterPro" id="IPR000868">
    <property type="entry name" value="Isochorismatase-like_dom"/>
</dbReference>
<dbReference type="RefSeq" id="WP_102212422.1">
    <property type="nucleotide sequence ID" value="NZ_PNHF01000007.1"/>
</dbReference>
<dbReference type="PANTHER" id="PTHR43540:SF6">
    <property type="entry name" value="ISOCHORISMATASE-LIKE DOMAIN-CONTAINING PROTEIN"/>
    <property type="match status" value="1"/>
</dbReference>
<dbReference type="Pfam" id="PF00857">
    <property type="entry name" value="Isochorismatase"/>
    <property type="match status" value="1"/>
</dbReference>
<evidence type="ECO:0000259" key="2">
    <source>
        <dbReference type="Pfam" id="PF00857"/>
    </source>
</evidence>
<accession>A0A2N6T0C5</accession>
<organism evidence="3 4">
    <name type="scientific">Corynebacterium xerosis</name>
    <dbReference type="NCBI Taxonomy" id="1725"/>
    <lineage>
        <taxon>Bacteria</taxon>
        <taxon>Bacillati</taxon>
        <taxon>Actinomycetota</taxon>
        <taxon>Actinomycetes</taxon>
        <taxon>Mycobacteriales</taxon>
        <taxon>Corynebacteriaceae</taxon>
        <taxon>Corynebacterium</taxon>
    </lineage>
</organism>
<protein>
    <submittedName>
        <fullName evidence="3">Isochorismatase</fullName>
    </submittedName>
</protein>
<reference evidence="3 4" key="1">
    <citation type="submission" date="2017-09" db="EMBL/GenBank/DDBJ databases">
        <title>Bacterial strain isolated from the female urinary microbiota.</title>
        <authorList>
            <person name="Thomas-White K."/>
            <person name="Kumar N."/>
            <person name="Forster S."/>
            <person name="Putonti C."/>
            <person name="Lawley T."/>
            <person name="Wolfe A.J."/>
        </authorList>
    </citation>
    <scope>NUCLEOTIDE SEQUENCE [LARGE SCALE GENOMIC DNA]</scope>
    <source>
        <strain evidence="3 4">UMB0908</strain>
    </source>
</reference>
<dbReference type="GO" id="GO:0016787">
    <property type="term" value="F:hydrolase activity"/>
    <property type="evidence" value="ECO:0007669"/>
    <property type="project" value="UniProtKB-KW"/>
</dbReference>
<dbReference type="PANTHER" id="PTHR43540">
    <property type="entry name" value="PEROXYUREIDOACRYLATE/UREIDOACRYLATE AMIDOHYDROLASE-RELATED"/>
    <property type="match status" value="1"/>
</dbReference>
<name>A0A2N6T0C5_9CORY</name>
<sequence length="202" mass="20889">MTTRALILIDVQREYFDGPLAIKYPPVDESLANILRAIDAAEAAGIPIAIVEHRAPDGFPVFAAGSEGQRLHPYVAARATDEWKAAVKSVASVFPETDLADWLADNGVDTITLVGYMANNCVLGTAADAEPRGIAVEVLSDATGAIPLSNSADSASAQQVHETLMALLNSNFAAVATTGDWAAAVAAGEALVGSNLVESAQS</sequence>
<dbReference type="SUPFAM" id="SSF52499">
    <property type="entry name" value="Isochorismatase-like hydrolases"/>
    <property type="match status" value="1"/>
</dbReference>
<evidence type="ECO:0000313" key="3">
    <source>
        <dbReference type="EMBL" id="PMC62760.1"/>
    </source>
</evidence>
<evidence type="ECO:0000256" key="1">
    <source>
        <dbReference type="ARBA" id="ARBA00022801"/>
    </source>
</evidence>
<proteinExistence type="predicted"/>
<feature type="domain" description="Isochorismatase-like" evidence="2">
    <location>
        <begin position="5"/>
        <end position="178"/>
    </location>
</feature>